<keyword evidence="3" id="KW-1185">Reference proteome</keyword>
<sequence length="138" mass="15175">MKRKVFYIAIVFVALAGCAQKWASGRPAAYNLAKGTSASFNGIIITITDIKESRCPMNARCIRAGEAIAQFTIHHKQQTQTFALCTGADCKQTQGGPKTIISFNGTQYEFDLKDITPNPTRTLIQQEQRVTFSIKKAG</sequence>
<dbReference type="eggNOG" id="ENOG5033BNR">
    <property type="taxonomic scope" value="Bacteria"/>
</dbReference>
<reference evidence="2 3" key="1">
    <citation type="submission" date="2013-12" db="EMBL/GenBank/DDBJ databases">
        <authorList>
            <consortium name="DOE Joint Genome Institute"/>
            <person name="Eisen J."/>
            <person name="Huntemann M."/>
            <person name="Han J."/>
            <person name="Chen A."/>
            <person name="Kyrpides N."/>
            <person name="Mavromatis K."/>
            <person name="Markowitz V."/>
            <person name="Palaniappan K."/>
            <person name="Ivanova N."/>
            <person name="Schaumberg A."/>
            <person name="Pati A."/>
            <person name="Liolios K."/>
            <person name="Nordberg H.P."/>
            <person name="Cantor M.N."/>
            <person name="Hua S.X."/>
            <person name="Woyke T."/>
        </authorList>
    </citation>
    <scope>NUCLEOTIDE SEQUENCE [LARGE SCALE GENOMIC DNA]</scope>
    <source>
        <strain evidence="3">DSM 19437</strain>
    </source>
</reference>
<proteinExistence type="predicted"/>
<evidence type="ECO:0000313" key="2">
    <source>
        <dbReference type="EMBL" id="AHF17413.1"/>
    </source>
</evidence>
<name>W0F6H7_9BACT</name>
<gene>
    <name evidence="2" type="ORF">NIASO_07080</name>
</gene>
<dbReference type="HOGENOM" id="CLU_150593_0_0_10"/>
<keyword evidence="1" id="KW-0732">Signal</keyword>
<evidence type="ECO:0000313" key="3">
    <source>
        <dbReference type="Proteomes" id="UP000003586"/>
    </source>
</evidence>
<dbReference type="PROSITE" id="PS51257">
    <property type="entry name" value="PROKAR_LIPOPROTEIN"/>
    <property type="match status" value="1"/>
</dbReference>
<accession>W0F6H7</accession>
<evidence type="ECO:0000256" key="1">
    <source>
        <dbReference type="SAM" id="SignalP"/>
    </source>
</evidence>
<feature type="signal peptide" evidence="1">
    <location>
        <begin position="1"/>
        <end position="23"/>
    </location>
</feature>
<feature type="chain" id="PRO_5004788065" description="Lipoprotein" evidence="1">
    <location>
        <begin position="24"/>
        <end position="138"/>
    </location>
</feature>
<organism evidence="2 3">
    <name type="scientific">Niabella soli DSM 19437</name>
    <dbReference type="NCBI Taxonomy" id="929713"/>
    <lineage>
        <taxon>Bacteria</taxon>
        <taxon>Pseudomonadati</taxon>
        <taxon>Bacteroidota</taxon>
        <taxon>Chitinophagia</taxon>
        <taxon>Chitinophagales</taxon>
        <taxon>Chitinophagaceae</taxon>
        <taxon>Niabella</taxon>
    </lineage>
</organism>
<dbReference type="RefSeq" id="WP_008585037.1">
    <property type="nucleotide sequence ID" value="NZ_CP007035.1"/>
</dbReference>
<dbReference type="KEGG" id="nso:NIASO_07080"/>
<evidence type="ECO:0008006" key="4">
    <source>
        <dbReference type="Google" id="ProtNLM"/>
    </source>
</evidence>
<dbReference type="Proteomes" id="UP000003586">
    <property type="component" value="Chromosome"/>
</dbReference>
<dbReference type="OrthoDB" id="163809at2"/>
<dbReference type="AlphaFoldDB" id="W0F6H7"/>
<protein>
    <recommendedName>
        <fullName evidence="4">Lipoprotein</fullName>
    </recommendedName>
</protein>
<dbReference type="EMBL" id="CP007035">
    <property type="protein sequence ID" value="AHF17413.1"/>
    <property type="molecule type" value="Genomic_DNA"/>
</dbReference>
<dbReference type="STRING" id="929713.NIASO_07080"/>